<keyword evidence="2" id="KW-1185">Reference proteome</keyword>
<organism evidence="1 2">
    <name type="scientific">Sphingomonas carotinifaciens</name>
    <dbReference type="NCBI Taxonomy" id="1166323"/>
    <lineage>
        <taxon>Bacteria</taxon>
        <taxon>Pseudomonadati</taxon>
        <taxon>Pseudomonadota</taxon>
        <taxon>Alphaproteobacteria</taxon>
        <taxon>Sphingomonadales</taxon>
        <taxon>Sphingomonadaceae</taxon>
        <taxon>Sphingomonas</taxon>
    </lineage>
</organism>
<protein>
    <recommendedName>
        <fullName evidence="3">DUF465 domain-containing protein</fullName>
    </recommendedName>
</protein>
<dbReference type="EMBL" id="FNBI01000002">
    <property type="protein sequence ID" value="SDF08896.1"/>
    <property type="molecule type" value="Genomic_DNA"/>
</dbReference>
<dbReference type="Gene3D" id="6.10.280.50">
    <property type="match status" value="1"/>
</dbReference>
<dbReference type="AlphaFoldDB" id="A0A1G7I8P8"/>
<reference evidence="1 2" key="1">
    <citation type="submission" date="2016-10" db="EMBL/GenBank/DDBJ databases">
        <authorList>
            <person name="Varghese N."/>
            <person name="Submissions S."/>
        </authorList>
    </citation>
    <scope>NUCLEOTIDE SEQUENCE [LARGE SCALE GENOMIC DNA]</scope>
    <source>
        <strain evidence="1 2">S7-754</strain>
    </source>
</reference>
<name>A0A1G7I8P8_9SPHN</name>
<accession>A0A1G7I8P8</accession>
<dbReference type="Proteomes" id="UP000323502">
    <property type="component" value="Unassembled WGS sequence"/>
</dbReference>
<evidence type="ECO:0008006" key="3">
    <source>
        <dbReference type="Google" id="ProtNLM"/>
    </source>
</evidence>
<evidence type="ECO:0000313" key="2">
    <source>
        <dbReference type="Proteomes" id="UP000323502"/>
    </source>
</evidence>
<sequence>MAGGYAMDDAEWRGRLDVLRVEHRDLDAAIGALAAVPVPDQLQMARLKKRKLRLRDEIAAVEDRLIPDIIA</sequence>
<evidence type="ECO:0000313" key="1">
    <source>
        <dbReference type="EMBL" id="SDF08896.1"/>
    </source>
</evidence>
<dbReference type="Pfam" id="PF04325">
    <property type="entry name" value="DUF465"/>
    <property type="match status" value="1"/>
</dbReference>
<dbReference type="InterPro" id="IPR038444">
    <property type="entry name" value="DUF465_sf"/>
</dbReference>
<gene>
    <name evidence="1" type="ORF">SAMN05216557_102150</name>
</gene>
<dbReference type="InterPro" id="IPR007420">
    <property type="entry name" value="DUF465"/>
</dbReference>
<proteinExistence type="predicted"/>